<feature type="transmembrane region" description="Helical" evidence="6">
    <location>
        <begin position="35"/>
        <end position="54"/>
    </location>
</feature>
<evidence type="ECO:0000256" key="2">
    <source>
        <dbReference type="ARBA" id="ARBA00022481"/>
    </source>
</evidence>
<feature type="domain" description="HAMP" evidence="8">
    <location>
        <begin position="236"/>
        <end position="288"/>
    </location>
</feature>
<dbReference type="CDD" id="cd11386">
    <property type="entry name" value="MCP_signal"/>
    <property type="match status" value="1"/>
</dbReference>
<organism evidence="9 10">
    <name type="scientific">Roseateles chitinivorans</name>
    <dbReference type="NCBI Taxonomy" id="2917965"/>
    <lineage>
        <taxon>Bacteria</taxon>
        <taxon>Pseudomonadati</taxon>
        <taxon>Pseudomonadota</taxon>
        <taxon>Betaproteobacteria</taxon>
        <taxon>Burkholderiales</taxon>
        <taxon>Sphaerotilaceae</taxon>
        <taxon>Roseateles</taxon>
    </lineage>
</organism>
<keyword evidence="6" id="KW-1133">Transmembrane helix</keyword>
<feature type="domain" description="Methyl-accepting transducer" evidence="7">
    <location>
        <begin position="293"/>
        <end position="522"/>
    </location>
</feature>
<evidence type="ECO:0000256" key="3">
    <source>
        <dbReference type="ARBA" id="ARBA00029447"/>
    </source>
</evidence>
<keyword evidence="6" id="KW-0472">Membrane</keyword>
<reference evidence="9 10" key="1">
    <citation type="submission" date="2017-11" db="EMBL/GenBank/DDBJ databases">
        <title>Draft genome sequence of Mitsuaria sp. HWN-4.</title>
        <authorList>
            <person name="Gundlapally S.R."/>
        </authorList>
    </citation>
    <scope>NUCLEOTIDE SEQUENCE [LARGE SCALE GENOMIC DNA]</scope>
    <source>
        <strain evidence="9 10">HWN-4</strain>
    </source>
</reference>
<dbReference type="PANTHER" id="PTHR43531">
    <property type="entry name" value="PROTEIN ICFG"/>
    <property type="match status" value="1"/>
</dbReference>
<dbReference type="GO" id="GO:0006935">
    <property type="term" value="P:chemotaxis"/>
    <property type="evidence" value="ECO:0007669"/>
    <property type="project" value="InterPro"/>
</dbReference>
<dbReference type="Proteomes" id="UP000231501">
    <property type="component" value="Unassembled WGS sequence"/>
</dbReference>
<dbReference type="Pfam" id="PF00015">
    <property type="entry name" value="MCPsignal"/>
    <property type="match status" value="1"/>
</dbReference>
<dbReference type="AlphaFoldDB" id="A0A2G9CDY5"/>
<comment type="caution">
    <text evidence="9">The sequence shown here is derived from an EMBL/GenBank/DDBJ whole genome shotgun (WGS) entry which is preliminary data.</text>
</comment>
<dbReference type="InterPro" id="IPR003660">
    <property type="entry name" value="HAMP_dom"/>
</dbReference>
<keyword evidence="10" id="KW-1185">Reference proteome</keyword>
<keyword evidence="4" id="KW-0807">Transducer</keyword>
<comment type="subcellular location">
    <subcellularLocation>
        <location evidence="1">Membrane</location>
    </subcellularLocation>
</comment>
<keyword evidence="6" id="KW-0812">Transmembrane</keyword>
<dbReference type="SUPFAM" id="SSF58104">
    <property type="entry name" value="Methyl-accepting chemotaxis protein (MCP) signaling domain"/>
    <property type="match status" value="1"/>
</dbReference>
<dbReference type="InterPro" id="IPR024478">
    <property type="entry name" value="HlyB_4HB_MCP"/>
</dbReference>
<dbReference type="PANTHER" id="PTHR43531:SF14">
    <property type="entry name" value="METHYL-ACCEPTING CHEMOTAXIS PROTEIN I-RELATED"/>
    <property type="match status" value="1"/>
</dbReference>
<dbReference type="PRINTS" id="PR00260">
    <property type="entry name" value="CHEMTRNSDUCR"/>
</dbReference>
<protein>
    <submittedName>
        <fullName evidence="9">Methyl-accepting chemotaxis protein</fullName>
    </submittedName>
</protein>
<dbReference type="PROSITE" id="PS50885">
    <property type="entry name" value="HAMP"/>
    <property type="match status" value="1"/>
</dbReference>
<name>A0A2G9CDY5_9BURK</name>
<dbReference type="GO" id="GO:0004888">
    <property type="term" value="F:transmembrane signaling receptor activity"/>
    <property type="evidence" value="ECO:0007669"/>
    <property type="project" value="InterPro"/>
</dbReference>
<dbReference type="EMBL" id="PEOG01000008">
    <property type="protein sequence ID" value="PIM54617.1"/>
    <property type="molecule type" value="Genomic_DNA"/>
</dbReference>
<feature type="coiled-coil region" evidence="5">
    <location>
        <begin position="108"/>
        <end position="135"/>
    </location>
</feature>
<dbReference type="Pfam" id="PF00672">
    <property type="entry name" value="HAMP"/>
    <property type="match status" value="1"/>
</dbReference>
<dbReference type="CDD" id="cd19411">
    <property type="entry name" value="MCP2201-like_sensor"/>
    <property type="match status" value="1"/>
</dbReference>
<evidence type="ECO:0000256" key="4">
    <source>
        <dbReference type="PROSITE-ProRule" id="PRU00284"/>
    </source>
</evidence>
<dbReference type="InterPro" id="IPR004089">
    <property type="entry name" value="MCPsignal_dom"/>
</dbReference>
<dbReference type="InterPro" id="IPR004090">
    <property type="entry name" value="Chemotax_Me-accpt_rcpt"/>
</dbReference>
<dbReference type="CDD" id="cd06225">
    <property type="entry name" value="HAMP"/>
    <property type="match status" value="1"/>
</dbReference>
<dbReference type="Pfam" id="PF12729">
    <property type="entry name" value="4HB_MCP_1"/>
    <property type="match status" value="1"/>
</dbReference>
<comment type="similarity">
    <text evidence="3">Belongs to the methyl-accepting chemotaxis (MCP) protein family.</text>
</comment>
<dbReference type="InterPro" id="IPR051310">
    <property type="entry name" value="MCP_chemotaxis"/>
</dbReference>
<accession>A0A2G9CDY5</accession>
<keyword evidence="5" id="KW-0175">Coiled coil</keyword>
<dbReference type="GO" id="GO:0005886">
    <property type="term" value="C:plasma membrane"/>
    <property type="evidence" value="ECO:0007669"/>
    <property type="project" value="TreeGrafter"/>
</dbReference>
<evidence type="ECO:0000256" key="5">
    <source>
        <dbReference type="SAM" id="Coils"/>
    </source>
</evidence>
<dbReference type="SMART" id="SM00304">
    <property type="entry name" value="HAMP"/>
    <property type="match status" value="1"/>
</dbReference>
<dbReference type="GO" id="GO:0007165">
    <property type="term" value="P:signal transduction"/>
    <property type="evidence" value="ECO:0007669"/>
    <property type="project" value="UniProtKB-KW"/>
</dbReference>
<dbReference type="SMART" id="SM00283">
    <property type="entry name" value="MA"/>
    <property type="match status" value="1"/>
</dbReference>
<feature type="transmembrane region" description="Helical" evidence="6">
    <location>
        <begin position="213"/>
        <end position="235"/>
    </location>
</feature>
<evidence type="ECO:0000256" key="6">
    <source>
        <dbReference type="SAM" id="Phobius"/>
    </source>
</evidence>
<dbReference type="Gene3D" id="1.10.287.950">
    <property type="entry name" value="Methyl-accepting chemotaxis protein"/>
    <property type="match status" value="1"/>
</dbReference>
<evidence type="ECO:0000259" key="7">
    <source>
        <dbReference type="PROSITE" id="PS50111"/>
    </source>
</evidence>
<proteinExistence type="inferred from homology"/>
<gene>
    <name evidence="9" type="ORF">CS062_03065</name>
</gene>
<sequence length="542" mass="56545">MSADVSATVRPINNNSIVARESMSFLSRLRIGQRLTLSYALLILLLVVIGAFGAHNASRLSHDLSTTANSSLVKIALANTLESDVNIIARASRDLLLLDTANAIKRQKADIAAALEEGQQQLTELEAKVADVKEDKDVVAKVREHQAKFAASVSKFLAVQQDGSPDEARETLIKDVRPAQKDYQDTLKSLVELQFAGGRALAEGGAKLANQSIVITGVLVVIAVVIGGVGGLTIARSIIVPARKAKDAAQAISSGDLSQHIDVQGSDELAQMLHAMRDMQTALSGVVASVSAAAGEVAQNSNEIAGSNVDLSDRTARSAESLQNTAASVEQIASNLNGASELTRKAASIASKARQSASAGGTVVSQVVSTMEEISASSRKIGDIIGVIDGIAFQTNILALNAAVEAARAGEHGKGFAVVASEVRALASRSAQAAKEIKVLIQESSVKVENGTALVNNAGATIRSVVDEVNNMGQLIEEISHSAQEQAAGVGVVNNAMNELDRATQQNTTLVDELTRSTDSLRDSSSRLVQAVGFFSTARSAT</sequence>
<evidence type="ECO:0000259" key="8">
    <source>
        <dbReference type="PROSITE" id="PS50885"/>
    </source>
</evidence>
<evidence type="ECO:0000313" key="10">
    <source>
        <dbReference type="Proteomes" id="UP000231501"/>
    </source>
</evidence>
<dbReference type="FunFam" id="1.10.287.950:FF:000001">
    <property type="entry name" value="Methyl-accepting chemotaxis sensory transducer"/>
    <property type="match status" value="1"/>
</dbReference>
<dbReference type="PROSITE" id="PS50111">
    <property type="entry name" value="CHEMOTAXIS_TRANSDUC_2"/>
    <property type="match status" value="1"/>
</dbReference>
<keyword evidence="2" id="KW-0488">Methylation</keyword>
<evidence type="ECO:0000313" key="9">
    <source>
        <dbReference type="EMBL" id="PIM54617.1"/>
    </source>
</evidence>
<dbReference type="InterPro" id="IPR047347">
    <property type="entry name" value="YvaQ-like_sensor"/>
</dbReference>
<evidence type="ECO:0000256" key="1">
    <source>
        <dbReference type="ARBA" id="ARBA00004370"/>
    </source>
</evidence>